<accession>A0A8R1YHE1</accession>
<proteinExistence type="predicted"/>
<accession>A0A2A6CYY0</accession>
<reference evidence="1" key="2">
    <citation type="submission" date="2022-06" db="UniProtKB">
        <authorList>
            <consortium name="EnsemblMetazoa"/>
        </authorList>
    </citation>
    <scope>IDENTIFICATION</scope>
    <source>
        <strain evidence="1">PS312</strain>
    </source>
</reference>
<protein>
    <submittedName>
        <fullName evidence="1">Uncharacterized protein</fullName>
    </submittedName>
</protein>
<dbReference type="Proteomes" id="UP000005239">
    <property type="component" value="Unassembled WGS sequence"/>
</dbReference>
<reference evidence="2" key="1">
    <citation type="journal article" date="2008" name="Nat. Genet.">
        <title>The Pristionchus pacificus genome provides a unique perspective on nematode lifestyle and parasitism.</title>
        <authorList>
            <person name="Dieterich C."/>
            <person name="Clifton S.W."/>
            <person name="Schuster L.N."/>
            <person name="Chinwalla A."/>
            <person name="Delehaunty K."/>
            <person name="Dinkelacker I."/>
            <person name="Fulton L."/>
            <person name="Fulton R."/>
            <person name="Godfrey J."/>
            <person name="Minx P."/>
            <person name="Mitreva M."/>
            <person name="Roeseler W."/>
            <person name="Tian H."/>
            <person name="Witte H."/>
            <person name="Yang S.P."/>
            <person name="Wilson R.K."/>
            <person name="Sommer R.J."/>
        </authorList>
    </citation>
    <scope>NUCLEOTIDE SEQUENCE [LARGE SCALE GENOMIC DNA]</scope>
    <source>
        <strain evidence="2">PS312</strain>
    </source>
</reference>
<dbReference type="AlphaFoldDB" id="A0A2A6CYY0"/>
<evidence type="ECO:0000313" key="2">
    <source>
        <dbReference type="Proteomes" id="UP000005239"/>
    </source>
</evidence>
<evidence type="ECO:0000313" key="1">
    <source>
        <dbReference type="EnsemblMetazoa" id="PPA23843.1"/>
    </source>
</evidence>
<name>A0A2A6CYY0_PRIPA</name>
<dbReference type="EnsemblMetazoa" id="PPA23843.1">
    <property type="protein sequence ID" value="PPA23843.1"/>
    <property type="gene ID" value="WBGene00113397"/>
</dbReference>
<gene>
    <name evidence="1" type="primary">WBGene00113397</name>
</gene>
<organism evidence="1 2">
    <name type="scientific">Pristionchus pacificus</name>
    <name type="common">Parasitic nematode worm</name>
    <dbReference type="NCBI Taxonomy" id="54126"/>
    <lineage>
        <taxon>Eukaryota</taxon>
        <taxon>Metazoa</taxon>
        <taxon>Ecdysozoa</taxon>
        <taxon>Nematoda</taxon>
        <taxon>Chromadorea</taxon>
        <taxon>Rhabditida</taxon>
        <taxon>Rhabditina</taxon>
        <taxon>Diplogasteromorpha</taxon>
        <taxon>Diplogasteroidea</taxon>
        <taxon>Neodiplogasteridae</taxon>
        <taxon>Pristionchus</taxon>
    </lineage>
</organism>
<sequence length="285" mass="31742">MANTRAVDFIDGWTKKSGEIRDNGLRMMVTRTLEAIKSMNGTSVENIEFHRGMLKSDRETAQKFDTKIALDHDLQFFYAIGESIELTMETVIERIKHPAQNPTISQSVQDQKLPRIPTKQQVPVAKQMPRISHSPRIPAVPQMPNVPLVPQASPVPQIPLLPQTISPVLTAAPVLGFHGRKPGRPRKSVNPEQPAAASIPSQRQAPNPILQNLIRNARNRAAADQFAVKQEIMDDTMPVLDAHIAQVNRVIKNEVEDAAFPDSNAPSTSRVVSLSHSRIWNLIYF</sequence>
<keyword evidence="2" id="KW-1185">Reference proteome</keyword>